<evidence type="ECO:0000256" key="2">
    <source>
        <dbReference type="ARBA" id="ARBA00022801"/>
    </source>
</evidence>
<proteinExistence type="inferred from homology"/>
<protein>
    <recommendedName>
        <fullName evidence="7">Beta-glucosidase</fullName>
    </recommendedName>
</protein>
<evidence type="ECO:0000313" key="5">
    <source>
        <dbReference type="EMBL" id="GMA36681.1"/>
    </source>
</evidence>
<evidence type="ECO:0000256" key="4">
    <source>
        <dbReference type="RuleBase" id="RU003690"/>
    </source>
</evidence>
<dbReference type="Gene3D" id="3.20.20.80">
    <property type="entry name" value="Glycosidases"/>
    <property type="match status" value="1"/>
</dbReference>
<dbReference type="Pfam" id="PF00232">
    <property type="entry name" value="Glyco_hydro_1"/>
    <property type="match status" value="1"/>
</dbReference>
<dbReference type="Proteomes" id="UP001157125">
    <property type="component" value="Unassembled WGS sequence"/>
</dbReference>
<comment type="similarity">
    <text evidence="1 4">Belongs to the glycosyl hydrolase 1 family.</text>
</comment>
<reference evidence="6" key="1">
    <citation type="journal article" date="2019" name="Int. J. Syst. Evol. Microbiol.">
        <title>The Global Catalogue of Microorganisms (GCM) 10K type strain sequencing project: providing services to taxonomists for standard genome sequencing and annotation.</title>
        <authorList>
            <consortium name="The Broad Institute Genomics Platform"/>
            <consortium name="The Broad Institute Genome Sequencing Center for Infectious Disease"/>
            <person name="Wu L."/>
            <person name="Ma J."/>
        </authorList>
    </citation>
    <scope>NUCLEOTIDE SEQUENCE [LARGE SCALE GENOMIC DNA]</scope>
    <source>
        <strain evidence="6">NBRC 112299</strain>
    </source>
</reference>
<comment type="caution">
    <text evidence="5">The sequence shown here is derived from an EMBL/GenBank/DDBJ whole genome shotgun (WGS) entry which is preliminary data.</text>
</comment>
<dbReference type="EMBL" id="BSUN01000001">
    <property type="protein sequence ID" value="GMA36681.1"/>
    <property type="molecule type" value="Genomic_DNA"/>
</dbReference>
<evidence type="ECO:0000313" key="6">
    <source>
        <dbReference type="Proteomes" id="UP001157125"/>
    </source>
</evidence>
<name>A0ABQ6IGY7_9MICO</name>
<accession>A0ABQ6IGY7</accession>
<dbReference type="SUPFAM" id="SSF51445">
    <property type="entry name" value="(Trans)glycosidases"/>
    <property type="match status" value="1"/>
</dbReference>
<sequence length="188" mass="21053">MTTTPAKFPDGFLLGAATASYQIEGGAHEGGRGTSIWDTFSATDGKVVGGDNGDVACDHFHRWEEDIDMMSEPGPRGLPLLDRLAARAAGRLGEFNPEGIAFYRGLIDRLREKGIRPLITLYHWDLPQELEDQGGWLSRDTVDAFVTYAVRMVEEFGTDVETWTTFNEPWVRLVRGLRRWGPRPGSRR</sequence>
<keyword evidence="3" id="KW-0326">Glycosidase</keyword>
<keyword evidence="2" id="KW-0378">Hydrolase</keyword>
<evidence type="ECO:0000256" key="3">
    <source>
        <dbReference type="ARBA" id="ARBA00023295"/>
    </source>
</evidence>
<gene>
    <name evidence="5" type="ORF">GCM10025876_28850</name>
</gene>
<dbReference type="InterPro" id="IPR017853">
    <property type="entry name" value="GH"/>
</dbReference>
<evidence type="ECO:0008006" key="7">
    <source>
        <dbReference type="Google" id="ProtNLM"/>
    </source>
</evidence>
<dbReference type="PANTHER" id="PTHR10353:SF36">
    <property type="entry name" value="LP05116P"/>
    <property type="match status" value="1"/>
</dbReference>
<dbReference type="RefSeq" id="WP_284328694.1">
    <property type="nucleotide sequence ID" value="NZ_BSUN01000001.1"/>
</dbReference>
<organism evidence="5 6">
    <name type="scientific">Demequina litorisediminis</name>
    <dbReference type="NCBI Taxonomy" id="1849022"/>
    <lineage>
        <taxon>Bacteria</taxon>
        <taxon>Bacillati</taxon>
        <taxon>Actinomycetota</taxon>
        <taxon>Actinomycetes</taxon>
        <taxon>Micrococcales</taxon>
        <taxon>Demequinaceae</taxon>
        <taxon>Demequina</taxon>
    </lineage>
</organism>
<dbReference type="PANTHER" id="PTHR10353">
    <property type="entry name" value="GLYCOSYL HYDROLASE"/>
    <property type="match status" value="1"/>
</dbReference>
<evidence type="ECO:0000256" key="1">
    <source>
        <dbReference type="ARBA" id="ARBA00010838"/>
    </source>
</evidence>
<dbReference type="InterPro" id="IPR001360">
    <property type="entry name" value="Glyco_hydro_1"/>
</dbReference>
<keyword evidence="6" id="KW-1185">Reference proteome</keyword>